<proteinExistence type="predicted"/>
<organism evidence="1 2">
    <name type="scientific">Avena sativa</name>
    <name type="common">Oat</name>
    <dbReference type="NCBI Taxonomy" id="4498"/>
    <lineage>
        <taxon>Eukaryota</taxon>
        <taxon>Viridiplantae</taxon>
        <taxon>Streptophyta</taxon>
        <taxon>Embryophyta</taxon>
        <taxon>Tracheophyta</taxon>
        <taxon>Spermatophyta</taxon>
        <taxon>Magnoliopsida</taxon>
        <taxon>Liliopsida</taxon>
        <taxon>Poales</taxon>
        <taxon>Poaceae</taxon>
        <taxon>BOP clade</taxon>
        <taxon>Pooideae</taxon>
        <taxon>Poodae</taxon>
        <taxon>Poeae</taxon>
        <taxon>Poeae Chloroplast Group 1 (Aveneae type)</taxon>
        <taxon>Aveninae</taxon>
        <taxon>Avena</taxon>
    </lineage>
</organism>
<name>A0ACD5VET4_AVESA</name>
<dbReference type="EnsemblPlants" id="AVESA.00010b.r2.3AG0413280.1">
    <property type="protein sequence ID" value="AVESA.00010b.r2.3AG0413280.1.CDS.1"/>
    <property type="gene ID" value="AVESA.00010b.r2.3AG0413280"/>
</dbReference>
<protein>
    <submittedName>
        <fullName evidence="1">Uncharacterized protein</fullName>
    </submittedName>
</protein>
<reference evidence="1" key="2">
    <citation type="submission" date="2025-09" db="UniProtKB">
        <authorList>
            <consortium name="EnsemblPlants"/>
        </authorList>
    </citation>
    <scope>IDENTIFICATION</scope>
</reference>
<reference evidence="1" key="1">
    <citation type="submission" date="2021-05" db="EMBL/GenBank/DDBJ databases">
        <authorList>
            <person name="Scholz U."/>
            <person name="Mascher M."/>
            <person name="Fiebig A."/>
        </authorList>
    </citation>
    <scope>NUCLEOTIDE SEQUENCE [LARGE SCALE GENOMIC DNA]</scope>
</reference>
<dbReference type="Proteomes" id="UP001732700">
    <property type="component" value="Chromosome 3A"/>
</dbReference>
<evidence type="ECO:0000313" key="2">
    <source>
        <dbReference type="Proteomes" id="UP001732700"/>
    </source>
</evidence>
<accession>A0ACD5VET4</accession>
<evidence type="ECO:0000313" key="1">
    <source>
        <dbReference type="EnsemblPlants" id="AVESA.00010b.r2.3AG0413280.1.CDS.1"/>
    </source>
</evidence>
<keyword evidence="2" id="KW-1185">Reference proteome</keyword>
<sequence>MAAVPWKPLFWERFNESFTVAGVARDSLLVAARDLSSLLRGVQEDRVLVRIDKCQRKLAEASRLLAVAISVLGTVELLALRCMRSEDSEEVRARPRARAARELASHAYDAVSSSRGHLGAAGRLVAATGVPDHAVEEERVAVLAAIEAALDALNGIQQSRRSDASFPDVVLPRAQSRTRSAAETPSLVGSSSDAAAAVWISLGNSTPGSLFRVAISGAVPELEAAHAALRVVADGIEKNPRVAAAALGLSASTDWSGYYSTALLALDAAHNALSALLAVKGESDMVFLRCAPQLGLNRGGPGWICWEAARADAERHGRAALDHLWSASSFVDYCLAGVLTWGSAGQEARELMLRALANAGQARVAGDQLRHAAGRSFYHARKVLQGVPSSNRTLS</sequence>